<reference evidence="1" key="1">
    <citation type="submission" date="2016-05" db="EMBL/GenBank/DDBJ databases">
        <authorList>
            <person name="Lavstsen T."/>
            <person name="Jespersen J.S."/>
        </authorList>
    </citation>
    <scope>NUCLEOTIDE SEQUENCE</scope>
    <source>
        <tissue evidence="1">Brain</tissue>
    </source>
</reference>
<gene>
    <name evidence="1" type="primary">CABZ01076094.1</name>
</gene>
<dbReference type="AlphaFoldDB" id="A0A1A8PAR8"/>
<protein>
    <submittedName>
        <fullName evidence="1">Uncharacterized protein</fullName>
    </submittedName>
</protein>
<dbReference type="EMBL" id="HAEG01007081">
    <property type="protein sequence ID" value="SBR78348.1"/>
    <property type="molecule type" value="Transcribed_RNA"/>
</dbReference>
<evidence type="ECO:0000313" key="1">
    <source>
        <dbReference type="EMBL" id="SBR78348.1"/>
    </source>
</evidence>
<organism evidence="1">
    <name type="scientific">Nothobranchius pienaari</name>
    <dbReference type="NCBI Taxonomy" id="704102"/>
    <lineage>
        <taxon>Eukaryota</taxon>
        <taxon>Metazoa</taxon>
        <taxon>Chordata</taxon>
        <taxon>Craniata</taxon>
        <taxon>Vertebrata</taxon>
        <taxon>Euteleostomi</taxon>
        <taxon>Actinopterygii</taxon>
        <taxon>Neopterygii</taxon>
        <taxon>Teleostei</taxon>
        <taxon>Neoteleostei</taxon>
        <taxon>Acanthomorphata</taxon>
        <taxon>Ovalentaria</taxon>
        <taxon>Atherinomorphae</taxon>
        <taxon>Cyprinodontiformes</taxon>
        <taxon>Nothobranchiidae</taxon>
        <taxon>Nothobranchius</taxon>
    </lineage>
</organism>
<accession>A0A1A8PAR8</accession>
<name>A0A1A8PAR8_9TELE</name>
<reference evidence="1" key="2">
    <citation type="submission" date="2016-06" db="EMBL/GenBank/DDBJ databases">
        <title>The genome of a short-lived fish provides insights into sex chromosome evolution and the genetic control of aging.</title>
        <authorList>
            <person name="Reichwald K."/>
            <person name="Felder M."/>
            <person name="Petzold A."/>
            <person name="Koch P."/>
            <person name="Groth M."/>
            <person name="Platzer M."/>
        </authorList>
    </citation>
    <scope>NUCLEOTIDE SEQUENCE</scope>
    <source>
        <tissue evidence="1">Brain</tissue>
    </source>
</reference>
<proteinExistence type="predicted"/>
<sequence>MGFLDPPAHLELLVWREFVDDRVCQGPRETMELWDHKDSLVVQGRKGSMEQLGKMAWMGFPELMVQRGNLERQEQLESG</sequence>
<feature type="non-terminal residue" evidence="1">
    <location>
        <position position="79"/>
    </location>
</feature>